<dbReference type="Pfam" id="PF02686">
    <property type="entry name" value="GatC"/>
    <property type="match status" value="1"/>
</dbReference>
<comment type="subunit">
    <text evidence="2 6">Heterotrimer of A, B and C subunits.</text>
</comment>
<reference evidence="7 8" key="1">
    <citation type="submission" date="2018-07" db="EMBL/GenBank/DDBJ databases">
        <title>Genomic Encyclopedia of Type Strains, Phase III (KMG-III): the genomes of soil and plant-associated and newly described type strains.</title>
        <authorList>
            <person name="Whitman W."/>
        </authorList>
    </citation>
    <scope>NUCLEOTIDE SEQUENCE [LARGE SCALE GENOMIC DNA]</scope>
    <source>
        <strain evidence="7 8">CECT 7031</strain>
    </source>
</reference>
<dbReference type="EMBL" id="QRAS01000001">
    <property type="protein sequence ID" value="RDL12095.1"/>
    <property type="molecule type" value="Genomic_DNA"/>
</dbReference>
<sequence>MADERITRDDVLHVAELAKLELSATEADKFTEQLEKIFDLVDTLAEVDTEGVQPTYSVTEMRTVLREDVADNAHQLEALLQNAPEHQETLIKVPAILTEE</sequence>
<keyword evidence="7" id="KW-0808">Transferase</keyword>
<dbReference type="GO" id="GO:0016740">
    <property type="term" value="F:transferase activity"/>
    <property type="evidence" value="ECO:0007669"/>
    <property type="project" value="UniProtKB-KW"/>
</dbReference>
<dbReference type="InterPro" id="IPR003837">
    <property type="entry name" value="GatC"/>
</dbReference>
<keyword evidence="6" id="KW-0547">Nucleotide-binding</keyword>
<dbReference type="GO" id="GO:0050567">
    <property type="term" value="F:glutaminyl-tRNA synthase (glutamine-hydrolyzing) activity"/>
    <property type="evidence" value="ECO:0007669"/>
    <property type="project" value="UniProtKB-UniRule"/>
</dbReference>
<dbReference type="NCBIfam" id="TIGR00135">
    <property type="entry name" value="gatC"/>
    <property type="match status" value="1"/>
</dbReference>
<dbReference type="Proteomes" id="UP000254912">
    <property type="component" value="Unassembled WGS sequence"/>
</dbReference>
<dbReference type="AlphaFoldDB" id="A0A288Q6E4"/>
<comment type="function">
    <text evidence="3 6">Allows the formation of correctly charged Asn-tRNA(Asn) or Gln-tRNA(Gln) through the transamidation of misacylated Asp-tRNA(Asn) or Glu-tRNA(Gln) in organisms which lack either or both of asparaginyl-tRNA or glutaminyl-tRNA synthetases. The reaction takes place in the presence of glutamine and ATP through an activated phospho-Asp-tRNA(Asn) or phospho-Glu-tRNA(Gln).</text>
</comment>
<keyword evidence="6" id="KW-0436">Ligase</keyword>
<dbReference type="GO" id="GO:0006450">
    <property type="term" value="P:regulation of translational fidelity"/>
    <property type="evidence" value="ECO:0007669"/>
    <property type="project" value="InterPro"/>
</dbReference>
<keyword evidence="8" id="KW-1185">Reference proteome</keyword>
<organism evidence="7 8">
    <name type="scientific">Weissella soli</name>
    <dbReference type="NCBI Taxonomy" id="155866"/>
    <lineage>
        <taxon>Bacteria</taxon>
        <taxon>Bacillati</taxon>
        <taxon>Bacillota</taxon>
        <taxon>Bacilli</taxon>
        <taxon>Lactobacillales</taxon>
        <taxon>Lactobacillaceae</taxon>
        <taxon>Weissella</taxon>
    </lineage>
</organism>
<dbReference type="GO" id="GO:0006412">
    <property type="term" value="P:translation"/>
    <property type="evidence" value="ECO:0007669"/>
    <property type="project" value="UniProtKB-UniRule"/>
</dbReference>
<dbReference type="EC" id="6.3.5.-" evidence="6"/>
<protein>
    <recommendedName>
        <fullName evidence="6">Aspartyl/glutamyl-tRNA(Asn/Gln) amidotransferase subunit C</fullName>
        <shortName evidence="6">Asp/Glu-ADT subunit C</shortName>
        <ecNumber evidence="6">6.3.5.-</ecNumber>
    </recommendedName>
</protein>
<dbReference type="SUPFAM" id="SSF141000">
    <property type="entry name" value="Glu-tRNAGln amidotransferase C subunit"/>
    <property type="match status" value="1"/>
</dbReference>
<comment type="caution">
    <text evidence="7">The sequence shown here is derived from an EMBL/GenBank/DDBJ whole genome shotgun (WGS) entry which is preliminary data.</text>
</comment>
<accession>A0A288Q6E4</accession>
<dbReference type="RefSeq" id="WP_070230818.1">
    <property type="nucleotide sequence ID" value="NZ_BJYO01000002.1"/>
</dbReference>
<keyword evidence="6" id="KW-0067">ATP-binding</keyword>
<dbReference type="PANTHER" id="PTHR15004:SF0">
    <property type="entry name" value="GLUTAMYL-TRNA(GLN) AMIDOTRANSFERASE SUBUNIT C, MITOCHONDRIAL"/>
    <property type="match status" value="1"/>
</dbReference>
<evidence type="ECO:0000313" key="8">
    <source>
        <dbReference type="Proteomes" id="UP000254912"/>
    </source>
</evidence>
<evidence type="ECO:0000256" key="4">
    <source>
        <dbReference type="ARBA" id="ARBA00047380"/>
    </source>
</evidence>
<dbReference type="GO" id="GO:0005524">
    <property type="term" value="F:ATP binding"/>
    <property type="evidence" value="ECO:0007669"/>
    <property type="project" value="UniProtKB-KW"/>
</dbReference>
<evidence type="ECO:0000256" key="2">
    <source>
        <dbReference type="ARBA" id="ARBA00011123"/>
    </source>
</evidence>
<dbReference type="HAMAP" id="MF_00122">
    <property type="entry name" value="GatC"/>
    <property type="match status" value="1"/>
</dbReference>
<evidence type="ECO:0000256" key="1">
    <source>
        <dbReference type="ARBA" id="ARBA00010757"/>
    </source>
</evidence>
<name>A0A288Q6E4_9LACO</name>
<evidence type="ECO:0000256" key="3">
    <source>
        <dbReference type="ARBA" id="ARBA00024799"/>
    </source>
</evidence>
<dbReference type="KEGG" id="wso:WSWS_00895"/>
<evidence type="ECO:0000256" key="6">
    <source>
        <dbReference type="HAMAP-Rule" id="MF_00122"/>
    </source>
</evidence>
<dbReference type="GO" id="GO:0050566">
    <property type="term" value="F:asparaginyl-tRNA synthase (glutamine-hydrolyzing) activity"/>
    <property type="evidence" value="ECO:0007669"/>
    <property type="project" value="RHEA"/>
</dbReference>
<gene>
    <name evidence="6" type="primary">gatC</name>
    <name evidence="7" type="ORF">DFP99_0524</name>
</gene>
<comment type="similarity">
    <text evidence="1 6">Belongs to the GatC family.</text>
</comment>
<dbReference type="GeneID" id="94546093"/>
<evidence type="ECO:0000313" key="7">
    <source>
        <dbReference type="EMBL" id="RDL12095.1"/>
    </source>
</evidence>
<comment type="catalytic activity">
    <reaction evidence="4 6">
        <text>L-aspartyl-tRNA(Asn) + L-glutamine + ATP + H2O = L-asparaginyl-tRNA(Asn) + L-glutamate + ADP + phosphate + 2 H(+)</text>
        <dbReference type="Rhea" id="RHEA:14513"/>
        <dbReference type="Rhea" id="RHEA-COMP:9674"/>
        <dbReference type="Rhea" id="RHEA-COMP:9677"/>
        <dbReference type="ChEBI" id="CHEBI:15377"/>
        <dbReference type="ChEBI" id="CHEBI:15378"/>
        <dbReference type="ChEBI" id="CHEBI:29985"/>
        <dbReference type="ChEBI" id="CHEBI:30616"/>
        <dbReference type="ChEBI" id="CHEBI:43474"/>
        <dbReference type="ChEBI" id="CHEBI:58359"/>
        <dbReference type="ChEBI" id="CHEBI:78515"/>
        <dbReference type="ChEBI" id="CHEBI:78516"/>
        <dbReference type="ChEBI" id="CHEBI:456216"/>
    </reaction>
</comment>
<comment type="catalytic activity">
    <reaction evidence="5 6">
        <text>L-glutamyl-tRNA(Gln) + L-glutamine + ATP + H2O = L-glutaminyl-tRNA(Gln) + L-glutamate + ADP + phosphate + H(+)</text>
        <dbReference type="Rhea" id="RHEA:17521"/>
        <dbReference type="Rhea" id="RHEA-COMP:9681"/>
        <dbReference type="Rhea" id="RHEA-COMP:9684"/>
        <dbReference type="ChEBI" id="CHEBI:15377"/>
        <dbReference type="ChEBI" id="CHEBI:15378"/>
        <dbReference type="ChEBI" id="CHEBI:29985"/>
        <dbReference type="ChEBI" id="CHEBI:30616"/>
        <dbReference type="ChEBI" id="CHEBI:43474"/>
        <dbReference type="ChEBI" id="CHEBI:58359"/>
        <dbReference type="ChEBI" id="CHEBI:78520"/>
        <dbReference type="ChEBI" id="CHEBI:78521"/>
        <dbReference type="ChEBI" id="CHEBI:456216"/>
    </reaction>
</comment>
<evidence type="ECO:0000256" key="5">
    <source>
        <dbReference type="ARBA" id="ARBA00047913"/>
    </source>
</evidence>
<dbReference type="InterPro" id="IPR036113">
    <property type="entry name" value="Asp/Glu-ADT_sf_sub_c"/>
</dbReference>
<keyword evidence="6" id="KW-0648">Protein biosynthesis</keyword>
<dbReference type="Gene3D" id="1.10.20.60">
    <property type="entry name" value="Glu-tRNAGln amidotransferase C subunit, N-terminal domain"/>
    <property type="match status" value="1"/>
</dbReference>
<dbReference type="PANTHER" id="PTHR15004">
    <property type="entry name" value="GLUTAMYL-TRNA(GLN) AMIDOTRANSFERASE SUBUNIT C, MITOCHONDRIAL"/>
    <property type="match status" value="1"/>
</dbReference>
<proteinExistence type="inferred from homology"/>
<dbReference type="GO" id="GO:0070681">
    <property type="term" value="P:glutaminyl-tRNAGln biosynthesis via transamidation"/>
    <property type="evidence" value="ECO:0007669"/>
    <property type="project" value="TreeGrafter"/>
</dbReference>